<gene>
    <name evidence="7" type="ORF">SAMN06295900_11618</name>
</gene>
<feature type="binding site" evidence="6">
    <location>
        <position position="92"/>
    </location>
    <ligand>
        <name>Fe cation</name>
        <dbReference type="ChEBI" id="CHEBI:24875"/>
        <note>catalytic</note>
    </ligand>
</feature>
<dbReference type="PANTHER" id="PTHR12918:SF1">
    <property type="entry name" value="CYSTEINE DIOXYGENASE TYPE 1"/>
    <property type="match status" value="1"/>
</dbReference>
<protein>
    <submittedName>
        <fullName evidence="7">Cysteine dioxygenase type I</fullName>
    </submittedName>
</protein>
<organism evidence="7 8">
    <name type="scientific">Trinickia caryophylli</name>
    <name type="common">Paraburkholderia caryophylli</name>
    <dbReference type="NCBI Taxonomy" id="28094"/>
    <lineage>
        <taxon>Bacteria</taxon>
        <taxon>Pseudomonadati</taxon>
        <taxon>Pseudomonadota</taxon>
        <taxon>Betaproteobacteria</taxon>
        <taxon>Burkholderiales</taxon>
        <taxon>Burkholderiaceae</taxon>
        <taxon>Trinickia</taxon>
    </lineage>
</organism>
<dbReference type="OrthoDB" id="7059163at2"/>
<keyword evidence="8" id="KW-1185">Reference proteome</keyword>
<keyword evidence="3 7" id="KW-0223">Dioxygenase</keyword>
<dbReference type="PANTHER" id="PTHR12918">
    <property type="entry name" value="CYSTEINE DIOXYGENASE"/>
    <property type="match status" value="1"/>
</dbReference>
<dbReference type="InterPro" id="IPR014710">
    <property type="entry name" value="RmlC-like_jellyroll"/>
</dbReference>
<evidence type="ECO:0000256" key="4">
    <source>
        <dbReference type="ARBA" id="ARBA00023002"/>
    </source>
</evidence>
<dbReference type="Pfam" id="PF05995">
    <property type="entry name" value="CDO_I"/>
    <property type="match status" value="1"/>
</dbReference>
<dbReference type="InterPro" id="IPR010300">
    <property type="entry name" value="CDO_1"/>
</dbReference>
<feature type="binding site" evidence="6">
    <location>
        <position position="142"/>
    </location>
    <ligand>
        <name>Fe cation</name>
        <dbReference type="ChEBI" id="CHEBI:24875"/>
        <note>catalytic</note>
    </ligand>
</feature>
<dbReference type="STRING" id="28094.SAMN06295900_11618"/>
<keyword evidence="5 6" id="KW-0408">Iron</keyword>
<sequence>MATISHSVTSPTPASPFEEALADVLHRFGARSADRAQWVAWALANPVFNLDQLRNYLMAPGRNPYGRRMIFQNEHIELIVMNWGERAKSLPHDHGQSEGWVRVLCGSALHARYSAEGDQLQCVEEQRYAAGTIFHAPVGMVHHMGNATAEPLVTLHCYFPPIHRMEVFDMEASRAAIVSDDCGAWWPDSDGQIVETRVFGPEHAGAISAMSAMSAISAEASHAG</sequence>
<evidence type="ECO:0000313" key="8">
    <source>
        <dbReference type="Proteomes" id="UP000192911"/>
    </source>
</evidence>
<dbReference type="RefSeq" id="WP_085229776.1">
    <property type="nucleotide sequence ID" value="NZ_BSQD01000014.1"/>
</dbReference>
<dbReference type="Gene3D" id="2.60.120.10">
    <property type="entry name" value="Jelly Rolls"/>
    <property type="match status" value="1"/>
</dbReference>
<dbReference type="CDD" id="cd10548">
    <property type="entry name" value="cupin_CDO"/>
    <property type="match status" value="1"/>
</dbReference>
<evidence type="ECO:0000256" key="2">
    <source>
        <dbReference type="ARBA" id="ARBA00022723"/>
    </source>
</evidence>
<dbReference type="AlphaFoldDB" id="A0A1X7GHW5"/>
<dbReference type="GeneID" id="95552004"/>
<evidence type="ECO:0000256" key="5">
    <source>
        <dbReference type="ARBA" id="ARBA00023004"/>
    </source>
</evidence>
<name>A0A1X7GHW5_TRICW</name>
<evidence type="ECO:0000313" key="7">
    <source>
        <dbReference type="EMBL" id="SMF70030.1"/>
    </source>
</evidence>
<keyword evidence="4" id="KW-0560">Oxidoreductase</keyword>
<accession>A0A1X7GHW5</accession>
<evidence type="ECO:0000256" key="6">
    <source>
        <dbReference type="PIRSR" id="PIRSR610300-51"/>
    </source>
</evidence>
<proteinExistence type="inferred from homology"/>
<evidence type="ECO:0000256" key="3">
    <source>
        <dbReference type="ARBA" id="ARBA00022964"/>
    </source>
</evidence>
<dbReference type="Proteomes" id="UP000192911">
    <property type="component" value="Unassembled WGS sequence"/>
</dbReference>
<dbReference type="InterPro" id="IPR011051">
    <property type="entry name" value="RmlC_Cupin_sf"/>
</dbReference>
<feature type="binding site" evidence="6">
    <location>
        <position position="94"/>
    </location>
    <ligand>
        <name>Fe cation</name>
        <dbReference type="ChEBI" id="CHEBI:24875"/>
        <note>catalytic</note>
    </ligand>
</feature>
<keyword evidence="2 6" id="KW-0479">Metal-binding</keyword>
<evidence type="ECO:0000256" key="1">
    <source>
        <dbReference type="ARBA" id="ARBA00006622"/>
    </source>
</evidence>
<dbReference type="GO" id="GO:0016702">
    <property type="term" value="F:oxidoreductase activity, acting on single donors with incorporation of molecular oxygen, incorporation of two atoms of oxygen"/>
    <property type="evidence" value="ECO:0007669"/>
    <property type="project" value="InterPro"/>
</dbReference>
<dbReference type="EMBL" id="FXAH01000016">
    <property type="protein sequence ID" value="SMF70030.1"/>
    <property type="molecule type" value="Genomic_DNA"/>
</dbReference>
<dbReference type="GO" id="GO:0008198">
    <property type="term" value="F:ferrous iron binding"/>
    <property type="evidence" value="ECO:0007669"/>
    <property type="project" value="TreeGrafter"/>
</dbReference>
<reference evidence="8" key="1">
    <citation type="submission" date="2017-04" db="EMBL/GenBank/DDBJ databases">
        <authorList>
            <person name="Varghese N."/>
            <person name="Submissions S."/>
        </authorList>
    </citation>
    <scope>NUCLEOTIDE SEQUENCE [LARGE SCALE GENOMIC DNA]</scope>
    <source>
        <strain evidence="8">Ballard 720</strain>
    </source>
</reference>
<comment type="similarity">
    <text evidence="1">Belongs to the cysteine dioxygenase family.</text>
</comment>
<dbReference type="SUPFAM" id="SSF51182">
    <property type="entry name" value="RmlC-like cupins"/>
    <property type="match status" value="1"/>
</dbReference>